<dbReference type="Pfam" id="PF10387">
    <property type="entry name" value="DUF2442"/>
    <property type="match status" value="1"/>
</dbReference>
<dbReference type="AlphaFoldDB" id="E6LJC1"/>
<comment type="caution">
    <text evidence="1">The sequence shown here is derived from an EMBL/GenBank/DDBJ whole genome shotgun (WGS) entry which is preliminary data.</text>
</comment>
<dbReference type="SUPFAM" id="SSF143880">
    <property type="entry name" value="NE0471 N-terminal domain-like"/>
    <property type="match status" value="1"/>
</dbReference>
<proteinExistence type="predicted"/>
<dbReference type="InterPro" id="IPR018841">
    <property type="entry name" value="DUF2442"/>
</dbReference>
<dbReference type="Proteomes" id="UP000003434">
    <property type="component" value="Unassembled WGS sequence"/>
</dbReference>
<reference evidence="1 2" key="1">
    <citation type="submission" date="2010-12" db="EMBL/GenBank/DDBJ databases">
        <authorList>
            <person name="Muzny D."/>
            <person name="Qin X."/>
            <person name="Deng J."/>
            <person name="Jiang H."/>
            <person name="Liu Y."/>
            <person name="Qu J."/>
            <person name="Song X.-Z."/>
            <person name="Zhang L."/>
            <person name="Thornton R."/>
            <person name="Coyle M."/>
            <person name="Francisco L."/>
            <person name="Jackson L."/>
            <person name="Javaid M."/>
            <person name="Korchina V."/>
            <person name="Kovar C."/>
            <person name="Mata R."/>
            <person name="Mathew T."/>
            <person name="Ngo R."/>
            <person name="Nguyen L."/>
            <person name="Nguyen N."/>
            <person name="Okwuonu G."/>
            <person name="Ongeri F."/>
            <person name="Pham C."/>
            <person name="Simmons D."/>
            <person name="Wilczek-Boney K."/>
            <person name="Hale W."/>
            <person name="Jakkamsetti A."/>
            <person name="Pham P."/>
            <person name="Ruth R."/>
            <person name="San Lucas F."/>
            <person name="Warren J."/>
            <person name="Zhang J."/>
            <person name="Zhao Z."/>
            <person name="Zhou C."/>
            <person name="Zhu D."/>
            <person name="Lee S."/>
            <person name="Bess C."/>
            <person name="Blankenburg K."/>
            <person name="Forbes L."/>
            <person name="Fu Q."/>
            <person name="Gubbala S."/>
            <person name="Hirani K."/>
            <person name="Jayaseelan J.C."/>
            <person name="Lara F."/>
            <person name="Munidasa M."/>
            <person name="Palculict T."/>
            <person name="Patil S."/>
            <person name="Pu L.-L."/>
            <person name="Saada N."/>
            <person name="Tang L."/>
            <person name="Weissenberger G."/>
            <person name="Zhu Y."/>
            <person name="Hemphill L."/>
            <person name="Shang Y."/>
            <person name="Youmans B."/>
            <person name="Ayvaz T."/>
            <person name="Ross M."/>
            <person name="Santibanez J."/>
            <person name="Aqrawi P."/>
            <person name="Gross S."/>
            <person name="Joshi V."/>
            <person name="Fowler G."/>
            <person name="Nazareth L."/>
            <person name="Reid J."/>
            <person name="Worley K."/>
            <person name="Petrosino J."/>
            <person name="Highlander S."/>
            <person name="Gibbs R."/>
        </authorList>
    </citation>
    <scope>NUCLEOTIDE SEQUENCE [LARGE SCALE GENOMIC DNA]</scope>
    <source>
        <strain evidence="1 2">DSM 3986</strain>
    </source>
</reference>
<evidence type="ECO:0000313" key="2">
    <source>
        <dbReference type="Proteomes" id="UP000003434"/>
    </source>
</evidence>
<dbReference type="InterPro" id="IPR036782">
    <property type="entry name" value="NE0471-like_N"/>
</dbReference>
<gene>
    <name evidence="1" type="ORF">HMPREF0381_0056</name>
</gene>
<dbReference type="HOGENOM" id="CLU_153045_2_0_9"/>
<dbReference type="EMBL" id="AEPW01000001">
    <property type="protein sequence ID" value="EFU78055.1"/>
    <property type="molecule type" value="Genomic_DNA"/>
</dbReference>
<dbReference type="Gene3D" id="3.30.2020.10">
    <property type="entry name" value="NE0471-like N-terminal domain"/>
    <property type="match status" value="1"/>
</dbReference>
<sequence>MFHTIKSIKPLNDYILLATFTDNTVKIYDVKPLFTTIDAFKSLQHTPGLFEQVKVDVGGYGISWNDYLDLSCDDIREKVIIQDKEKIFKYA</sequence>
<dbReference type="eggNOG" id="ENOG50338W7">
    <property type="taxonomic scope" value="Bacteria"/>
</dbReference>
<accession>E6LJC1</accession>
<evidence type="ECO:0000313" key="1">
    <source>
        <dbReference type="EMBL" id="EFU78055.1"/>
    </source>
</evidence>
<evidence type="ECO:0008006" key="3">
    <source>
        <dbReference type="Google" id="ProtNLM"/>
    </source>
</evidence>
<protein>
    <recommendedName>
        <fullName evidence="3">DUF2442 domain-containing protein</fullName>
    </recommendedName>
</protein>
<name>E6LJC1_9FIRM</name>
<organism evidence="1 2">
    <name type="scientific">Lachnoanaerobaculum saburreum DSM 3986</name>
    <dbReference type="NCBI Taxonomy" id="887325"/>
    <lineage>
        <taxon>Bacteria</taxon>
        <taxon>Bacillati</taxon>
        <taxon>Bacillota</taxon>
        <taxon>Clostridia</taxon>
        <taxon>Lachnospirales</taxon>
        <taxon>Lachnospiraceae</taxon>
        <taxon>Lachnoanaerobaculum</taxon>
    </lineage>
</organism>